<dbReference type="InterPro" id="IPR007235">
    <property type="entry name" value="Glyco_trans_28_C"/>
</dbReference>
<evidence type="ECO:0000313" key="3">
    <source>
        <dbReference type="Proteomes" id="UP000233332"/>
    </source>
</evidence>
<dbReference type="InterPro" id="IPR016683">
    <property type="entry name" value="Glyco_trans_28_RedA_prd"/>
</dbReference>
<dbReference type="PANTHER" id="PTHR21015:SF28">
    <property type="entry name" value="SLL1722 PROTEIN"/>
    <property type="match status" value="1"/>
</dbReference>
<dbReference type="Pfam" id="PF04101">
    <property type="entry name" value="Glyco_tran_28_C"/>
    <property type="match status" value="1"/>
</dbReference>
<protein>
    <recommendedName>
        <fullName evidence="1">Glycosyl transferase family 28 C-terminal domain-containing protein</fullName>
    </recommendedName>
</protein>
<sequence>MSIVGNSGYRVLIYSHDTFGLGHLRRCRTIAHALVSRRDDVSVLILSGSPIIGSFEFRSRVDFVRIPGVIKLSNGEYTSLNLNIDVDQILEMRESIIKHTADVFNPDIFIVDKEPLGLRGEVESTLRMLRHRRTRLVMGLRDVMDDPVHLREEWDRKQCVPALAELYDEIWVYGLQEICNPLEGIDLPPGVENKMAYTGYLPRTATQRPTPEHGALGLEEPYYLVTTGGGGDGVNLVDWVISAYEADETIAVPSLVVLGPFMAPAEQKSFMERAEKIDKLSVITFDANVEMLMHNSAGVIAMGGYNTFCEILSFDKPAVIVPRTVPRLEQYVRASAAEKLGLVKMLTEDKGRDPRQMADALHGLISQPKPSHVTVPNLMGGLDRVGDLVDRWLPPQMAAE</sequence>
<dbReference type="AlphaFoldDB" id="A0A2N3L8Z7"/>
<proteinExistence type="predicted"/>
<reference evidence="2 3" key="1">
    <citation type="submission" date="2017-09" db="EMBL/GenBank/DDBJ databases">
        <title>Biodiversity and function of Thalassospira species in the particle-attached aromatic-hydrocarbon-degrading consortia from the surface seawater of the China South Sea.</title>
        <authorList>
            <person name="Dong C."/>
            <person name="Lai Q."/>
            <person name="Shao Z."/>
        </authorList>
    </citation>
    <scope>NUCLEOTIDE SEQUENCE [LARGE SCALE GENOMIC DNA]</scope>
    <source>
        <strain evidence="2 3">139Z-12</strain>
    </source>
</reference>
<evidence type="ECO:0000313" key="2">
    <source>
        <dbReference type="EMBL" id="PKR59259.1"/>
    </source>
</evidence>
<dbReference type="EMBL" id="NXGX01000002">
    <property type="protein sequence ID" value="PKR59259.1"/>
    <property type="molecule type" value="Genomic_DNA"/>
</dbReference>
<dbReference type="PIRSF" id="PIRSF017085">
    <property type="entry name" value="Glycosyltransf_RedA_prd"/>
    <property type="match status" value="1"/>
</dbReference>
<dbReference type="Gene3D" id="3.40.50.2000">
    <property type="entry name" value="Glycogen Phosphorylase B"/>
    <property type="match status" value="1"/>
</dbReference>
<dbReference type="SUPFAM" id="SSF53756">
    <property type="entry name" value="UDP-Glycosyltransferase/glycogen phosphorylase"/>
    <property type="match status" value="1"/>
</dbReference>
<dbReference type="PANTHER" id="PTHR21015">
    <property type="entry name" value="UDP-N-ACETYLGLUCOSAMINE--N-ACETYLMURAMYL-(PENTAPEPTIDE) PYROPHOSPHORYL-UNDECAPRENOL N-ACETYLGLUCOSAMINE TRANSFERASE 1"/>
    <property type="match status" value="1"/>
</dbReference>
<evidence type="ECO:0000259" key="1">
    <source>
        <dbReference type="Pfam" id="PF04101"/>
    </source>
</evidence>
<organism evidence="2 3">
    <name type="scientific">Thalassospira lohafexi</name>
    <dbReference type="NCBI Taxonomy" id="744227"/>
    <lineage>
        <taxon>Bacteria</taxon>
        <taxon>Pseudomonadati</taxon>
        <taxon>Pseudomonadota</taxon>
        <taxon>Alphaproteobacteria</taxon>
        <taxon>Rhodospirillales</taxon>
        <taxon>Thalassospiraceae</taxon>
        <taxon>Thalassospira</taxon>
    </lineage>
</organism>
<accession>A0A2N3L8Z7</accession>
<feature type="domain" description="Glycosyl transferase family 28 C-terminal" evidence="1">
    <location>
        <begin position="256"/>
        <end position="367"/>
    </location>
</feature>
<dbReference type="GO" id="GO:0016758">
    <property type="term" value="F:hexosyltransferase activity"/>
    <property type="evidence" value="ECO:0007669"/>
    <property type="project" value="InterPro"/>
</dbReference>
<name>A0A2N3L8Z7_9PROT</name>
<gene>
    <name evidence="2" type="ORF">COO92_04205</name>
</gene>
<dbReference type="RefSeq" id="WP_101300195.1">
    <property type="nucleotide sequence ID" value="NZ_NXGX01000002.1"/>
</dbReference>
<dbReference type="Proteomes" id="UP000233332">
    <property type="component" value="Unassembled WGS sequence"/>
</dbReference>
<comment type="caution">
    <text evidence="2">The sequence shown here is derived from an EMBL/GenBank/DDBJ whole genome shotgun (WGS) entry which is preliminary data.</text>
</comment>
<keyword evidence="3" id="KW-1185">Reference proteome</keyword>